<evidence type="ECO:0000256" key="5">
    <source>
        <dbReference type="ARBA" id="ARBA00023204"/>
    </source>
</evidence>
<dbReference type="GO" id="GO:0000110">
    <property type="term" value="C:nucleotide-excision repair factor 1 complex"/>
    <property type="evidence" value="ECO:0007669"/>
    <property type="project" value="TreeGrafter"/>
</dbReference>
<dbReference type="AlphaFoldDB" id="A0A7S0STW5"/>
<dbReference type="InterPro" id="IPR047260">
    <property type="entry name" value="ERCC1-like_central_dom"/>
</dbReference>
<dbReference type="PANTHER" id="PTHR12749">
    <property type="entry name" value="EXCISION REPAIR CROSS-COMPLEMENTING 1 ERCC1"/>
    <property type="match status" value="1"/>
</dbReference>
<dbReference type="InterPro" id="IPR011335">
    <property type="entry name" value="Restrct_endonuc-II-like"/>
</dbReference>
<dbReference type="GO" id="GO:0070914">
    <property type="term" value="P:UV-damage excision repair"/>
    <property type="evidence" value="ECO:0007669"/>
    <property type="project" value="TreeGrafter"/>
</dbReference>
<comment type="subcellular location">
    <subcellularLocation>
        <location evidence="1">Nucleus</location>
    </subcellularLocation>
</comment>
<dbReference type="Gene3D" id="1.10.150.20">
    <property type="entry name" value="5' to 3' exonuclease, C-terminal subdomain"/>
    <property type="match status" value="1"/>
</dbReference>
<dbReference type="GO" id="GO:0003684">
    <property type="term" value="F:damaged DNA binding"/>
    <property type="evidence" value="ECO:0007669"/>
    <property type="project" value="InterPro"/>
</dbReference>
<dbReference type="PANTHER" id="PTHR12749:SF0">
    <property type="entry name" value="DNA EXCISION REPAIR PROTEIN ERCC-1"/>
    <property type="match status" value="1"/>
</dbReference>
<dbReference type="CDD" id="cd22325">
    <property type="entry name" value="ERCC1_C-like"/>
    <property type="match status" value="1"/>
</dbReference>
<evidence type="ECO:0000256" key="4">
    <source>
        <dbReference type="ARBA" id="ARBA00023125"/>
    </source>
</evidence>
<dbReference type="SUPFAM" id="SSF52980">
    <property type="entry name" value="Restriction endonuclease-like"/>
    <property type="match status" value="1"/>
</dbReference>
<keyword evidence="3" id="KW-0227">DNA damage</keyword>
<dbReference type="InterPro" id="IPR004579">
    <property type="entry name" value="ERCC1/RAD10/SWI10"/>
</dbReference>
<dbReference type="GO" id="GO:0006302">
    <property type="term" value="P:double-strand break repair"/>
    <property type="evidence" value="ECO:0007669"/>
    <property type="project" value="UniProtKB-ARBA"/>
</dbReference>
<keyword evidence="4" id="KW-0238">DNA-binding</keyword>
<evidence type="ECO:0000256" key="3">
    <source>
        <dbReference type="ARBA" id="ARBA00022763"/>
    </source>
</evidence>
<gene>
    <name evidence="10" type="ORF">MANT1106_LOCUS17369</name>
</gene>
<dbReference type="SUPFAM" id="SSF47781">
    <property type="entry name" value="RuvA domain 2-like"/>
    <property type="match status" value="1"/>
</dbReference>
<evidence type="ECO:0000256" key="8">
    <source>
        <dbReference type="SAM" id="MobiDB-lite"/>
    </source>
</evidence>
<evidence type="ECO:0000256" key="7">
    <source>
        <dbReference type="ARBA" id="ARBA00071993"/>
    </source>
</evidence>
<evidence type="ECO:0000256" key="2">
    <source>
        <dbReference type="ARBA" id="ARBA00008283"/>
    </source>
</evidence>
<evidence type="ECO:0000256" key="6">
    <source>
        <dbReference type="ARBA" id="ARBA00023242"/>
    </source>
</evidence>
<keyword evidence="6" id="KW-0539">Nucleus</keyword>
<dbReference type="Gene3D" id="3.40.50.10130">
    <property type="match status" value="1"/>
</dbReference>
<organism evidence="10">
    <name type="scientific">Mantoniella antarctica</name>
    <dbReference type="NCBI Taxonomy" id="81844"/>
    <lineage>
        <taxon>Eukaryota</taxon>
        <taxon>Viridiplantae</taxon>
        <taxon>Chlorophyta</taxon>
        <taxon>Mamiellophyceae</taxon>
        <taxon>Mamiellales</taxon>
        <taxon>Mamiellaceae</taxon>
        <taxon>Mantoniella</taxon>
    </lineage>
</organism>
<feature type="region of interest" description="Disordered" evidence="8">
    <location>
        <begin position="1"/>
        <end position="22"/>
    </location>
</feature>
<dbReference type="GO" id="GO:0070522">
    <property type="term" value="C:ERCC4-ERCC1 complex"/>
    <property type="evidence" value="ECO:0007669"/>
    <property type="project" value="TreeGrafter"/>
</dbReference>
<feature type="region of interest" description="Disordered" evidence="8">
    <location>
        <begin position="230"/>
        <end position="251"/>
    </location>
</feature>
<name>A0A7S0STW5_9CHLO</name>
<dbReference type="InterPro" id="IPR010994">
    <property type="entry name" value="RuvA_2-like"/>
</dbReference>
<evidence type="ECO:0000313" key="10">
    <source>
        <dbReference type="EMBL" id="CAD8716617.1"/>
    </source>
</evidence>
<dbReference type="GO" id="GO:0003697">
    <property type="term" value="F:single-stranded DNA binding"/>
    <property type="evidence" value="ECO:0007669"/>
    <property type="project" value="TreeGrafter"/>
</dbReference>
<protein>
    <recommendedName>
        <fullName evidence="7">DNA excision repair protein ERCC-1</fullName>
    </recommendedName>
</protein>
<dbReference type="FunFam" id="1.10.150.20:FF:000017">
    <property type="entry name" value="DNA excision repair protein ERCC-1"/>
    <property type="match status" value="1"/>
</dbReference>
<dbReference type="GO" id="GO:0006289">
    <property type="term" value="P:nucleotide-excision repair"/>
    <property type="evidence" value="ECO:0007669"/>
    <property type="project" value="UniProtKB-ARBA"/>
</dbReference>
<evidence type="ECO:0000256" key="1">
    <source>
        <dbReference type="ARBA" id="ARBA00004123"/>
    </source>
</evidence>
<dbReference type="NCBIfam" id="TIGR00597">
    <property type="entry name" value="rad10"/>
    <property type="match status" value="1"/>
</dbReference>
<comment type="similarity">
    <text evidence="2">Belongs to the ERCC1/RAD10/SWI10 family.</text>
</comment>
<dbReference type="Pfam" id="PF14520">
    <property type="entry name" value="HHH_5"/>
    <property type="match status" value="1"/>
</dbReference>
<dbReference type="EMBL" id="HBFC01029114">
    <property type="protein sequence ID" value="CAD8716617.1"/>
    <property type="molecule type" value="Transcribed_RNA"/>
</dbReference>
<sequence length="251" mass="27488">MEPHANNHRSAAAGGSSHRPHPVATASNCVLVSRSQNGNAVLRHIRNVRWAFADQLVPDFILGPTTCAIFISLRYHMLHPDYLGHRVHEVQRSFRLCVVLCLVDAEDVVKPMGEVNKVAAMGDCTLVCAWSAEEAARYIETIKAYENKSPEVIREKVESDYISRLNGAVTSVRGVNKVDAATLGTNFGSLASVMRASQAMLASTPGIGPTKVKRFHDTLHLPFRRRRPTATADMSVTVTPDPGLRTLDPKP</sequence>
<keyword evidence="5" id="KW-0234">DNA repair</keyword>
<evidence type="ECO:0000259" key="9">
    <source>
        <dbReference type="Pfam" id="PF03834"/>
    </source>
</evidence>
<proteinExistence type="inferred from homology"/>
<dbReference type="FunFam" id="3.40.50.10130:FF:000001">
    <property type="entry name" value="DNA excision repair protein ERCC-1"/>
    <property type="match status" value="1"/>
</dbReference>
<dbReference type="Pfam" id="PF03834">
    <property type="entry name" value="Rad10"/>
    <property type="match status" value="1"/>
</dbReference>
<dbReference type="GO" id="GO:0006312">
    <property type="term" value="P:mitotic recombination"/>
    <property type="evidence" value="ECO:0007669"/>
    <property type="project" value="TreeGrafter"/>
</dbReference>
<accession>A0A7S0STW5</accession>
<reference evidence="10" key="1">
    <citation type="submission" date="2021-01" db="EMBL/GenBank/DDBJ databases">
        <authorList>
            <person name="Corre E."/>
            <person name="Pelletier E."/>
            <person name="Niang G."/>
            <person name="Scheremetjew M."/>
            <person name="Finn R."/>
            <person name="Kale V."/>
            <person name="Holt S."/>
            <person name="Cochrane G."/>
            <person name="Meng A."/>
            <person name="Brown T."/>
            <person name="Cohen L."/>
        </authorList>
    </citation>
    <scope>NUCLEOTIDE SEQUENCE</scope>
    <source>
        <strain evidence="10">SL-175</strain>
    </source>
</reference>
<feature type="domain" description="ERCC1-like central" evidence="9">
    <location>
        <begin position="30"/>
        <end position="143"/>
    </location>
</feature>